<comment type="caution">
    <text evidence="7">The sequence shown here is derived from an EMBL/GenBank/DDBJ whole genome shotgun (WGS) entry which is preliminary data.</text>
</comment>
<evidence type="ECO:0000313" key="7">
    <source>
        <dbReference type="EMBL" id="NJB89213.1"/>
    </source>
</evidence>
<organism evidence="7 8">
    <name type="scientific">Sphingopyxis italica</name>
    <dbReference type="NCBI Taxonomy" id="1129133"/>
    <lineage>
        <taxon>Bacteria</taxon>
        <taxon>Pseudomonadati</taxon>
        <taxon>Pseudomonadota</taxon>
        <taxon>Alphaproteobacteria</taxon>
        <taxon>Sphingomonadales</taxon>
        <taxon>Sphingomonadaceae</taxon>
        <taxon>Sphingopyxis</taxon>
    </lineage>
</organism>
<dbReference type="InterPro" id="IPR019133">
    <property type="entry name" value="MIC60"/>
</dbReference>
<evidence type="ECO:0000313" key="8">
    <source>
        <dbReference type="Proteomes" id="UP000535078"/>
    </source>
</evidence>
<keyword evidence="3 6" id="KW-1133">Transmembrane helix</keyword>
<feature type="transmembrane region" description="Helical" evidence="6">
    <location>
        <begin position="25"/>
        <end position="45"/>
    </location>
</feature>
<dbReference type="AlphaFoldDB" id="A0A7X5XQ18"/>
<keyword evidence="2 6" id="KW-0812">Transmembrane</keyword>
<keyword evidence="4 6" id="KW-0472">Membrane</keyword>
<comment type="subcellular location">
    <subcellularLocation>
        <location evidence="1">Membrane</location>
    </subcellularLocation>
</comment>
<dbReference type="GO" id="GO:0016020">
    <property type="term" value="C:membrane"/>
    <property type="evidence" value="ECO:0007669"/>
    <property type="project" value="UniProtKB-SubCell"/>
</dbReference>
<dbReference type="Proteomes" id="UP000535078">
    <property type="component" value="Unassembled WGS sequence"/>
</dbReference>
<evidence type="ECO:0000256" key="5">
    <source>
        <dbReference type="SAM" id="Coils"/>
    </source>
</evidence>
<dbReference type="RefSeq" id="WP_167920544.1">
    <property type="nucleotide sequence ID" value="NZ_JAATIT010000001.1"/>
</dbReference>
<reference evidence="7 8" key="1">
    <citation type="submission" date="2020-03" db="EMBL/GenBank/DDBJ databases">
        <title>Genomic Encyclopedia of Type Strains, Phase IV (KMG-IV): sequencing the most valuable type-strain genomes for metagenomic binning, comparative biology and taxonomic classification.</title>
        <authorList>
            <person name="Goeker M."/>
        </authorList>
    </citation>
    <scope>NUCLEOTIDE SEQUENCE [LARGE SCALE GENOMIC DNA]</scope>
    <source>
        <strain evidence="7 8">DSM 25229</strain>
    </source>
</reference>
<evidence type="ECO:0000256" key="1">
    <source>
        <dbReference type="ARBA" id="ARBA00004370"/>
    </source>
</evidence>
<evidence type="ECO:0000256" key="2">
    <source>
        <dbReference type="ARBA" id="ARBA00022692"/>
    </source>
</evidence>
<sequence>MAIDSFETSPPADGAVPARGLSFRALAIGAFLLLLIGIAGGGWAVNRWLTDGDLSPAPKAVATPADAANPLLTGGTAKGGADAPPLVVTPVDGANALAARVAELEQRLSRITLQAESASGNASRAEGLLVAFAVRRALDRGLSLGYLDAQLRLRFGDDQPNAVKTIIDTSRDPVTLERLRTELDAMAPQLVGRDGDGDGSLWTGLRRELGELFVVRAAGTKSPRASERLDRARRYLSAGQADQAIAEIEAMPGADVAGEWLMDARRYHEARRALDLIETAAILEPRDSPPAAMARKTAAETP</sequence>
<gene>
    <name evidence="7" type="ORF">GGR90_001365</name>
</gene>
<name>A0A7X5XQ18_9SPHN</name>
<dbReference type="Pfam" id="PF09731">
    <property type="entry name" value="Mitofilin"/>
    <property type="match status" value="1"/>
</dbReference>
<accession>A0A7X5XQ18</accession>
<feature type="coiled-coil region" evidence="5">
    <location>
        <begin position="94"/>
        <end position="121"/>
    </location>
</feature>
<protein>
    <recommendedName>
        <fullName evidence="9">Inner membrane protein</fullName>
    </recommendedName>
</protein>
<evidence type="ECO:0000256" key="6">
    <source>
        <dbReference type="SAM" id="Phobius"/>
    </source>
</evidence>
<proteinExistence type="predicted"/>
<evidence type="ECO:0000256" key="4">
    <source>
        <dbReference type="ARBA" id="ARBA00023136"/>
    </source>
</evidence>
<evidence type="ECO:0000256" key="3">
    <source>
        <dbReference type="ARBA" id="ARBA00022989"/>
    </source>
</evidence>
<dbReference type="EMBL" id="JAATIT010000001">
    <property type="protein sequence ID" value="NJB89213.1"/>
    <property type="molecule type" value="Genomic_DNA"/>
</dbReference>
<keyword evidence="5" id="KW-0175">Coiled coil</keyword>
<keyword evidence="8" id="KW-1185">Reference proteome</keyword>
<evidence type="ECO:0008006" key="9">
    <source>
        <dbReference type="Google" id="ProtNLM"/>
    </source>
</evidence>